<dbReference type="AlphaFoldDB" id="A0A4Q5A7H8"/>
<organism evidence="3 4">
    <name type="scientific">Bifidobacterium pseudolongum subsp. globosum</name>
    <dbReference type="NCBI Taxonomy" id="1690"/>
    <lineage>
        <taxon>Bacteria</taxon>
        <taxon>Bacillati</taxon>
        <taxon>Actinomycetota</taxon>
        <taxon>Actinomycetes</taxon>
        <taxon>Bifidobacteriales</taxon>
        <taxon>Bifidobacteriaceae</taxon>
        <taxon>Bifidobacterium</taxon>
    </lineage>
</organism>
<reference evidence="3 4" key="1">
    <citation type="submission" date="2018-12" db="EMBL/GenBank/DDBJ databases">
        <title>Unveiling genomic diversity among members of the Bifidobacterium pseudolongum species, a widely distributed gut commensal of the animal kingdom.</title>
        <authorList>
            <person name="Lugli G.A."/>
            <person name="Duranti S."/>
            <person name="Albert K."/>
            <person name="Mancabelli L."/>
            <person name="Napoli S."/>
            <person name="Viappiani A."/>
            <person name="Anzalone R."/>
            <person name="Longhi G."/>
            <person name="Milani C."/>
            <person name="Turroni F."/>
            <person name="Alessandri G."/>
            <person name="Sela D.A."/>
            <person name="Van Sinderen D."/>
            <person name="Ventura M."/>
        </authorList>
    </citation>
    <scope>NUCLEOTIDE SEQUENCE [LARGE SCALE GENOMIC DNA]</scope>
    <source>
        <strain evidence="3 4">2071B</strain>
    </source>
</reference>
<sequence>MTKYTTNGSTGANGSTGTVGGVHGGATVIGAVDKTGGATGNTVADNTVAGVPESVQAVERAAQLASTGSDVTALAVAGVMAMLMGAGVMVAAKRRN</sequence>
<evidence type="ECO:0000313" key="3">
    <source>
        <dbReference type="EMBL" id="RYQ19490.1"/>
    </source>
</evidence>
<feature type="region of interest" description="Disordered" evidence="1">
    <location>
        <begin position="1"/>
        <end position="22"/>
    </location>
</feature>
<protein>
    <submittedName>
        <fullName evidence="3">Cell surface protein</fullName>
    </submittedName>
</protein>
<gene>
    <name evidence="3" type="ORF">PG2071B_0900</name>
</gene>
<evidence type="ECO:0000256" key="1">
    <source>
        <dbReference type="SAM" id="MobiDB-lite"/>
    </source>
</evidence>
<dbReference type="Proteomes" id="UP000291187">
    <property type="component" value="Unassembled WGS sequence"/>
</dbReference>
<keyword evidence="2" id="KW-0472">Membrane</keyword>
<evidence type="ECO:0000256" key="2">
    <source>
        <dbReference type="SAM" id="Phobius"/>
    </source>
</evidence>
<dbReference type="RefSeq" id="WP_129864292.1">
    <property type="nucleotide sequence ID" value="NZ_RYUM01000009.1"/>
</dbReference>
<accession>A0A4Q5A7H8</accession>
<feature type="transmembrane region" description="Helical" evidence="2">
    <location>
        <begin position="71"/>
        <end position="92"/>
    </location>
</feature>
<name>A0A4Q5A7H8_9BIFI</name>
<comment type="caution">
    <text evidence="3">The sequence shown here is derived from an EMBL/GenBank/DDBJ whole genome shotgun (WGS) entry which is preliminary data.</text>
</comment>
<keyword evidence="2" id="KW-1133">Transmembrane helix</keyword>
<feature type="compositionally biased region" description="Low complexity" evidence="1">
    <location>
        <begin position="1"/>
        <end position="16"/>
    </location>
</feature>
<proteinExistence type="predicted"/>
<dbReference type="NCBIfam" id="TIGR01167">
    <property type="entry name" value="LPXTG_anchor"/>
    <property type="match status" value="1"/>
</dbReference>
<evidence type="ECO:0000313" key="4">
    <source>
        <dbReference type="Proteomes" id="UP000291187"/>
    </source>
</evidence>
<dbReference type="EMBL" id="RYUM01000009">
    <property type="protein sequence ID" value="RYQ19490.1"/>
    <property type="molecule type" value="Genomic_DNA"/>
</dbReference>
<keyword evidence="2" id="KW-0812">Transmembrane</keyword>